<protein>
    <recommendedName>
        <fullName evidence="3">Histidine kinase</fullName>
    </recommendedName>
</protein>
<dbReference type="EMBL" id="QSHM01000002">
    <property type="protein sequence ID" value="RHC14885.1"/>
    <property type="molecule type" value="Genomic_DNA"/>
</dbReference>
<proteinExistence type="predicted"/>
<dbReference type="Proteomes" id="UP000285844">
    <property type="component" value="Unassembled WGS sequence"/>
</dbReference>
<reference evidence="1 2" key="1">
    <citation type="submission" date="2018-08" db="EMBL/GenBank/DDBJ databases">
        <title>A genome reference for cultivated species of the human gut microbiota.</title>
        <authorList>
            <person name="Zou Y."/>
            <person name="Xue W."/>
            <person name="Luo G."/>
        </authorList>
    </citation>
    <scope>NUCLEOTIDE SEQUENCE [LARGE SCALE GENOMIC DNA]</scope>
    <source>
        <strain evidence="1 2">AM37-3BH</strain>
    </source>
</reference>
<sequence length="73" mass="8695">MSNQKEENFKRLAENRTNKIIDMLHLLGNLSNTSNYSYSEEQVKTIFSAIEQELEIQRNRFVTKQATKKKFRL</sequence>
<dbReference type="RefSeq" id="WP_118362457.1">
    <property type="nucleotide sequence ID" value="NZ_QSHM01000002.1"/>
</dbReference>
<comment type="caution">
    <text evidence="1">The sequence shown here is derived from an EMBL/GenBank/DDBJ whole genome shotgun (WGS) entry which is preliminary data.</text>
</comment>
<organism evidence="1 2">
    <name type="scientific">Lachnospira eligens</name>
    <dbReference type="NCBI Taxonomy" id="39485"/>
    <lineage>
        <taxon>Bacteria</taxon>
        <taxon>Bacillati</taxon>
        <taxon>Bacillota</taxon>
        <taxon>Clostridia</taxon>
        <taxon>Lachnospirales</taxon>
        <taxon>Lachnospiraceae</taxon>
        <taxon>Lachnospira</taxon>
    </lineage>
</organism>
<evidence type="ECO:0000313" key="1">
    <source>
        <dbReference type="EMBL" id="RHC14885.1"/>
    </source>
</evidence>
<dbReference type="AlphaFoldDB" id="A0A413Z0Q9"/>
<evidence type="ECO:0000313" key="2">
    <source>
        <dbReference type="Proteomes" id="UP000285844"/>
    </source>
</evidence>
<evidence type="ECO:0008006" key="3">
    <source>
        <dbReference type="Google" id="ProtNLM"/>
    </source>
</evidence>
<name>A0A413Z0Q9_9FIRM</name>
<accession>A0A413Z0Q9</accession>
<gene>
    <name evidence="1" type="ORF">DW858_03425</name>
</gene>